<dbReference type="GO" id="GO:0016788">
    <property type="term" value="F:hydrolase activity, acting on ester bonds"/>
    <property type="evidence" value="ECO:0007669"/>
    <property type="project" value="InterPro"/>
</dbReference>
<proteinExistence type="predicted"/>
<sequence>MRLLRSPLVVLALVIPLVGLLLLISDGPAPRLPAPPEDAPRAVVALGDSTLSGEGAGDYEPGTDGDNGNWCHRSTKAMINKLSVPDIAKTFNLACSGAKAANLVDKPQHNEGPQVPKLLEIARQFRIAAIVVQIGANDEPGFSSVVKECAEAWFKSSAKGCSGPLTTSWGERVDKMVPKVAAALRVIRDGMRENGYPDASYQLVVQSYAAPVGRAVVSSLRNLGGCPFQSGDLEWVQDKAVGELAAGLRAAAATVNARFLDLSRAGAGREACSTSGSGAGEWFTRLTVRWKDLSDEQRSGHAIQESFHPNAAGHEQFARCLSAFLATADRAAACVADPARNLVPVAGAATAARAAR</sequence>
<evidence type="ECO:0000256" key="1">
    <source>
        <dbReference type="PIRSR" id="PIRSR637460-1"/>
    </source>
</evidence>
<evidence type="ECO:0000259" key="3">
    <source>
        <dbReference type="Pfam" id="PF13472"/>
    </source>
</evidence>
<feature type="active site" description="Nucleophile" evidence="1">
    <location>
        <position position="49"/>
    </location>
</feature>
<dbReference type="InterPro" id="IPR037460">
    <property type="entry name" value="SEST-like"/>
</dbReference>
<evidence type="ECO:0000256" key="2">
    <source>
        <dbReference type="PIRSR" id="PIRSR637460-2"/>
    </source>
</evidence>
<protein>
    <submittedName>
        <fullName evidence="4">Lysophospholipase L1-like esterase</fullName>
    </submittedName>
</protein>
<dbReference type="InterPro" id="IPR036514">
    <property type="entry name" value="SGNH_hydro_sf"/>
</dbReference>
<accession>A0A7W7CE35</accession>
<name>A0A7W7CE35_9PSEU</name>
<evidence type="ECO:0000313" key="4">
    <source>
        <dbReference type="EMBL" id="MBB4677854.1"/>
    </source>
</evidence>
<dbReference type="Pfam" id="PF13472">
    <property type="entry name" value="Lipase_GDSL_2"/>
    <property type="match status" value="1"/>
</dbReference>
<dbReference type="EMBL" id="JACHMH010000001">
    <property type="protein sequence ID" value="MBB4677854.1"/>
    <property type="molecule type" value="Genomic_DNA"/>
</dbReference>
<feature type="disulfide bond" evidence="2">
    <location>
        <begin position="71"/>
        <end position="95"/>
    </location>
</feature>
<organism evidence="4 5">
    <name type="scientific">Crossiella cryophila</name>
    <dbReference type="NCBI Taxonomy" id="43355"/>
    <lineage>
        <taxon>Bacteria</taxon>
        <taxon>Bacillati</taxon>
        <taxon>Actinomycetota</taxon>
        <taxon>Actinomycetes</taxon>
        <taxon>Pseudonocardiales</taxon>
        <taxon>Pseudonocardiaceae</taxon>
        <taxon>Crossiella</taxon>
    </lineage>
</organism>
<dbReference type="GO" id="GO:0006629">
    <property type="term" value="P:lipid metabolic process"/>
    <property type="evidence" value="ECO:0007669"/>
    <property type="project" value="TreeGrafter"/>
</dbReference>
<keyword evidence="2" id="KW-1015">Disulfide bond</keyword>
<dbReference type="SUPFAM" id="SSF52266">
    <property type="entry name" value="SGNH hydrolase"/>
    <property type="match status" value="1"/>
</dbReference>
<dbReference type="PANTHER" id="PTHR37981:SF1">
    <property type="entry name" value="SGNH HYDROLASE-TYPE ESTERASE DOMAIN-CONTAINING PROTEIN"/>
    <property type="match status" value="1"/>
</dbReference>
<comment type="caution">
    <text evidence="4">The sequence shown here is derived from an EMBL/GenBank/DDBJ whole genome shotgun (WGS) entry which is preliminary data.</text>
</comment>
<evidence type="ECO:0000313" key="5">
    <source>
        <dbReference type="Proteomes" id="UP000533598"/>
    </source>
</evidence>
<keyword evidence="5" id="KW-1185">Reference proteome</keyword>
<feature type="active site" evidence="1">
    <location>
        <position position="308"/>
    </location>
</feature>
<dbReference type="Gene3D" id="3.40.50.1110">
    <property type="entry name" value="SGNH hydrolase"/>
    <property type="match status" value="1"/>
</dbReference>
<dbReference type="RefSeq" id="WP_185003750.1">
    <property type="nucleotide sequence ID" value="NZ_BAAAUI010000044.1"/>
</dbReference>
<dbReference type="AlphaFoldDB" id="A0A7W7CE35"/>
<reference evidence="4 5" key="1">
    <citation type="submission" date="2020-08" db="EMBL/GenBank/DDBJ databases">
        <title>Sequencing the genomes of 1000 actinobacteria strains.</title>
        <authorList>
            <person name="Klenk H.-P."/>
        </authorList>
    </citation>
    <scope>NUCLEOTIDE SEQUENCE [LARGE SCALE GENOMIC DNA]</scope>
    <source>
        <strain evidence="4 5">DSM 44230</strain>
    </source>
</reference>
<dbReference type="PANTHER" id="PTHR37981">
    <property type="entry name" value="LIPASE 2"/>
    <property type="match status" value="1"/>
</dbReference>
<dbReference type="InterPro" id="IPR013830">
    <property type="entry name" value="SGNH_hydro"/>
</dbReference>
<gene>
    <name evidence="4" type="ORF">HNR67_003972</name>
</gene>
<feature type="domain" description="SGNH hydrolase-type esterase" evidence="3">
    <location>
        <begin position="45"/>
        <end position="315"/>
    </location>
</feature>
<feature type="disulfide bond" evidence="2">
    <location>
        <begin position="149"/>
        <end position="161"/>
    </location>
</feature>
<dbReference type="Proteomes" id="UP000533598">
    <property type="component" value="Unassembled WGS sequence"/>
</dbReference>